<protein>
    <submittedName>
        <fullName evidence="1">Uncharacterized protein</fullName>
    </submittedName>
</protein>
<organism evidence="1">
    <name type="scientific">Neisseria gonorrhoeae</name>
    <dbReference type="NCBI Taxonomy" id="485"/>
    <lineage>
        <taxon>Bacteria</taxon>
        <taxon>Pseudomonadati</taxon>
        <taxon>Pseudomonadota</taxon>
        <taxon>Betaproteobacteria</taxon>
        <taxon>Neisseriales</taxon>
        <taxon>Neisseriaceae</taxon>
        <taxon>Neisseria</taxon>
    </lineage>
</organism>
<accession>A0A378VXW4</accession>
<proteinExistence type="predicted"/>
<reference evidence="1" key="1">
    <citation type="submission" date="2018-06" db="EMBL/GenBank/DDBJ databases">
        <authorList>
            <consortium name="Pathogen Informatics"/>
            <person name="Doyle S."/>
        </authorList>
    </citation>
    <scope>NUCLEOTIDE SEQUENCE [LARGE SCALE GENOMIC DNA]</scope>
    <source>
        <strain evidence="1">NCTC11421</strain>
    </source>
</reference>
<dbReference type="AlphaFoldDB" id="A0A378VXW4"/>
<gene>
    <name evidence="1" type="ORF">NCTC11421_01991</name>
</gene>
<name>A0A378VXW4_NEIGO</name>
<sequence length="82" mass="8871">MLTKPDTAPSGYAVYGGGRAFNQLCEADLHARRALRAIHSCQAVYAELARIKLITTEIQTGQRVAFAAKLSNGSVFFGYGIH</sequence>
<dbReference type="EMBL" id="UGRI01000001">
    <property type="protein sequence ID" value="SUA24001.1"/>
    <property type="molecule type" value="Genomic_DNA"/>
</dbReference>
<evidence type="ECO:0000313" key="1">
    <source>
        <dbReference type="EMBL" id="SUA24001.1"/>
    </source>
</evidence>